<evidence type="ECO:0000256" key="3">
    <source>
        <dbReference type="SAM" id="Phobius"/>
    </source>
</evidence>
<keyword evidence="3" id="KW-0812">Transmembrane</keyword>
<dbReference type="RefSeq" id="XP_018270465.1">
    <property type="nucleotide sequence ID" value="XM_018417216.1"/>
</dbReference>
<dbReference type="Pfam" id="PF02894">
    <property type="entry name" value="GFO_IDH_MocA_C"/>
    <property type="match status" value="1"/>
</dbReference>
<keyword evidence="2" id="KW-0560">Oxidoreductase</keyword>
<evidence type="ECO:0000256" key="1">
    <source>
        <dbReference type="ARBA" id="ARBA00010928"/>
    </source>
</evidence>
<dbReference type="STRING" id="578459.A0A194S4R8"/>
<sequence length="369" mass="39986">MAPTKIAVVGFGMSATVFHIPFILSLPDKFELKVVVERSATPDKSKARDKYPHFGLTVVNTLAEALEQDIDAVWVLAPNAEHFAYCKQALEAGKHVVVEKPVTPTSHEAFELADLARAKGRVLAVYQNRRWDADFLTLKQLVDKGEFGELSEFESSFDRYKNVLNAKQWKEADIPGAGAAYDLGSHVIDQIVDLFGAPQRITGLVRNSRQIGVPTVPDSFHIQLHYDPVPSKPGRALPLLATARGSILSLESPQPRFRVRGTGASFVKTGVDAQEAQLVAGGPDAIGQEGFAVEPSEQSGILYRAGVEPETITSVPGSYASWFSNVGDALLANDPSQLIVKPEQAALVIKVIEVATQSSREGRTLDFSA</sequence>
<dbReference type="AlphaFoldDB" id="A0A194S4R8"/>
<evidence type="ECO:0000259" key="4">
    <source>
        <dbReference type="Pfam" id="PF01408"/>
    </source>
</evidence>
<dbReference type="InterPro" id="IPR036291">
    <property type="entry name" value="NAD(P)-bd_dom_sf"/>
</dbReference>
<name>A0A194S4R8_RHOGW</name>
<evidence type="ECO:0000313" key="7">
    <source>
        <dbReference type="Proteomes" id="UP000053890"/>
    </source>
</evidence>
<keyword evidence="3" id="KW-1133">Transmembrane helix</keyword>
<evidence type="ECO:0008006" key="8">
    <source>
        <dbReference type="Google" id="ProtNLM"/>
    </source>
</evidence>
<dbReference type="Proteomes" id="UP000053890">
    <property type="component" value="Unassembled WGS sequence"/>
</dbReference>
<reference evidence="6 7" key="1">
    <citation type="journal article" date="2015" name="Front. Microbiol.">
        <title>Genome sequence of the plant growth promoting endophytic yeast Rhodotorula graminis WP1.</title>
        <authorList>
            <person name="Firrincieli A."/>
            <person name="Otillar R."/>
            <person name="Salamov A."/>
            <person name="Schmutz J."/>
            <person name="Khan Z."/>
            <person name="Redman R.S."/>
            <person name="Fleck N.D."/>
            <person name="Lindquist E."/>
            <person name="Grigoriev I.V."/>
            <person name="Doty S.L."/>
        </authorList>
    </citation>
    <scope>NUCLEOTIDE SEQUENCE [LARGE SCALE GENOMIC DNA]</scope>
    <source>
        <strain evidence="6 7">WP1</strain>
    </source>
</reference>
<gene>
    <name evidence="6" type="ORF">RHOBADRAFT_54245</name>
</gene>
<feature type="transmembrane region" description="Helical" evidence="3">
    <location>
        <begin position="6"/>
        <end position="24"/>
    </location>
</feature>
<dbReference type="EMBL" id="KQ474080">
    <property type="protein sequence ID" value="KPV74416.1"/>
    <property type="molecule type" value="Genomic_DNA"/>
</dbReference>
<dbReference type="SUPFAM" id="SSF51735">
    <property type="entry name" value="NAD(P)-binding Rossmann-fold domains"/>
    <property type="match status" value="1"/>
</dbReference>
<evidence type="ECO:0000259" key="5">
    <source>
        <dbReference type="Pfam" id="PF02894"/>
    </source>
</evidence>
<dbReference type="SUPFAM" id="SSF55347">
    <property type="entry name" value="Glyceraldehyde-3-phosphate dehydrogenase-like, C-terminal domain"/>
    <property type="match status" value="1"/>
</dbReference>
<dbReference type="PANTHER" id="PTHR43708">
    <property type="entry name" value="CONSERVED EXPRESSED OXIDOREDUCTASE (EUROFUNG)"/>
    <property type="match status" value="1"/>
</dbReference>
<dbReference type="Gene3D" id="3.30.360.10">
    <property type="entry name" value="Dihydrodipicolinate Reductase, domain 2"/>
    <property type="match status" value="1"/>
</dbReference>
<feature type="domain" description="Gfo/Idh/MocA-like oxidoreductase N-terminal" evidence="4">
    <location>
        <begin position="5"/>
        <end position="126"/>
    </location>
</feature>
<proteinExistence type="inferred from homology"/>
<dbReference type="GeneID" id="28977664"/>
<dbReference type="OrthoDB" id="446809at2759"/>
<dbReference type="PANTHER" id="PTHR43708:SF5">
    <property type="entry name" value="CONSERVED EXPRESSED OXIDOREDUCTASE (EUROFUNG)-RELATED"/>
    <property type="match status" value="1"/>
</dbReference>
<keyword evidence="3" id="KW-0472">Membrane</keyword>
<feature type="domain" description="Gfo/Idh/MocA-like oxidoreductase C-terminal" evidence="5">
    <location>
        <begin position="139"/>
        <end position="365"/>
    </location>
</feature>
<dbReference type="Pfam" id="PF01408">
    <property type="entry name" value="GFO_IDH_MocA"/>
    <property type="match status" value="1"/>
</dbReference>
<dbReference type="GO" id="GO:0000166">
    <property type="term" value="F:nucleotide binding"/>
    <property type="evidence" value="ECO:0007669"/>
    <property type="project" value="InterPro"/>
</dbReference>
<dbReference type="InterPro" id="IPR051317">
    <property type="entry name" value="Gfo/Idh/MocA_oxidoreduct"/>
</dbReference>
<accession>A0A194S4R8</accession>
<evidence type="ECO:0000313" key="6">
    <source>
        <dbReference type="EMBL" id="KPV74416.1"/>
    </source>
</evidence>
<protein>
    <recommendedName>
        <fullName evidence="8">Oxidoreductase</fullName>
    </recommendedName>
</protein>
<keyword evidence="7" id="KW-1185">Reference proteome</keyword>
<dbReference type="Gene3D" id="3.40.50.720">
    <property type="entry name" value="NAD(P)-binding Rossmann-like Domain"/>
    <property type="match status" value="1"/>
</dbReference>
<dbReference type="InterPro" id="IPR004104">
    <property type="entry name" value="Gfo/Idh/MocA-like_OxRdtase_C"/>
</dbReference>
<dbReference type="GO" id="GO:0016491">
    <property type="term" value="F:oxidoreductase activity"/>
    <property type="evidence" value="ECO:0007669"/>
    <property type="project" value="UniProtKB-KW"/>
</dbReference>
<organism evidence="6 7">
    <name type="scientific">Rhodotorula graminis (strain WP1)</name>
    <dbReference type="NCBI Taxonomy" id="578459"/>
    <lineage>
        <taxon>Eukaryota</taxon>
        <taxon>Fungi</taxon>
        <taxon>Dikarya</taxon>
        <taxon>Basidiomycota</taxon>
        <taxon>Pucciniomycotina</taxon>
        <taxon>Microbotryomycetes</taxon>
        <taxon>Sporidiobolales</taxon>
        <taxon>Sporidiobolaceae</taxon>
        <taxon>Rhodotorula</taxon>
    </lineage>
</organism>
<dbReference type="InterPro" id="IPR000683">
    <property type="entry name" value="Gfo/Idh/MocA-like_OxRdtase_N"/>
</dbReference>
<evidence type="ECO:0000256" key="2">
    <source>
        <dbReference type="ARBA" id="ARBA00023002"/>
    </source>
</evidence>
<dbReference type="OMA" id="RFERWRP"/>
<comment type="similarity">
    <text evidence="1">Belongs to the Gfo/Idh/MocA family.</text>
</comment>